<keyword evidence="10" id="KW-1185">Reference proteome</keyword>
<dbReference type="GO" id="GO:0022857">
    <property type="term" value="F:transmembrane transporter activity"/>
    <property type="evidence" value="ECO:0007669"/>
    <property type="project" value="InterPro"/>
</dbReference>
<name>A0A100W9N6_MYCCR</name>
<evidence type="ECO:0000256" key="5">
    <source>
        <dbReference type="ARBA" id="ARBA00022989"/>
    </source>
</evidence>
<proteinExistence type="inferred from homology"/>
<feature type="transmembrane region" description="Helical" evidence="8">
    <location>
        <begin position="361"/>
        <end position="382"/>
    </location>
</feature>
<dbReference type="Gene3D" id="1.10.4160.10">
    <property type="entry name" value="Hydantoin permease"/>
    <property type="match status" value="1"/>
</dbReference>
<feature type="transmembrane region" description="Helical" evidence="8">
    <location>
        <begin position="241"/>
        <end position="266"/>
    </location>
</feature>
<feature type="transmembrane region" description="Helical" evidence="8">
    <location>
        <begin position="100"/>
        <end position="127"/>
    </location>
</feature>
<feature type="transmembrane region" description="Helical" evidence="8">
    <location>
        <begin position="139"/>
        <end position="158"/>
    </location>
</feature>
<gene>
    <name evidence="9" type="ORF">RMCC_1071</name>
</gene>
<evidence type="ECO:0000256" key="8">
    <source>
        <dbReference type="SAM" id="Phobius"/>
    </source>
</evidence>
<feature type="transmembrane region" description="Helical" evidence="8">
    <location>
        <begin position="33"/>
        <end position="54"/>
    </location>
</feature>
<dbReference type="PANTHER" id="PTHR31806:SF1">
    <property type="entry name" value="PURINE-CYTOSINE PERMEASE FCY2-RELATED"/>
    <property type="match status" value="1"/>
</dbReference>
<keyword evidence="5 8" id="KW-1133">Transmembrane helix</keyword>
<evidence type="ECO:0000256" key="2">
    <source>
        <dbReference type="ARBA" id="ARBA00008974"/>
    </source>
</evidence>
<keyword evidence="4 8" id="KW-0812">Transmembrane</keyword>
<evidence type="ECO:0000313" key="9">
    <source>
        <dbReference type="EMBL" id="GAS94105.1"/>
    </source>
</evidence>
<sequence length="488" mass="51754">MTSPTRPDRAPTIEVHSVGFVPHHHRHGAPRNLFTLWFGANAMGVTLLTGSLAVFSHLSLLWSAIAITIGTLVGAIFVAYHSAQGPALGLPQMVQSRAQFGYYGANVPLVAVIAMYLGFFGGGAILMGSVFAELFGGGLEWGILLGGALAVILVVFGYRTLHVVGKIITPVFIAVFALLTVIAIIHWPGVAADVSIDAGGFSTTGFFFVLGIVAAYMITYGPYVADYSRYLPADTKAAPTFWYTYAGISLAGIWIFVVGAALQYAYSSLGIVEAVATMAGTAGPVVRVLVLLALLLGLINISALNIYGASISAMTITTTLRAEHSAPSRSLRLAFMTAIGILGTAGAVFLSEDLVLAYENFVFFLIAFLIPWSAINLVDFYLVRKGHYSVADLFTPRGRYGGVSWIGIGAYLIGCLALTPFISTTFYTGPLATRLGFDISWLVGMIVPGAIYAVLWKITGLPIEADHPDRADTAIASTVDDNHVPEVA</sequence>
<dbReference type="PIRSF" id="PIRSF002744">
    <property type="entry name" value="Pur-cyt_permease"/>
    <property type="match status" value="1"/>
</dbReference>
<evidence type="ECO:0000256" key="7">
    <source>
        <dbReference type="PIRNR" id="PIRNR002744"/>
    </source>
</evidence>
<dbReference type="PANTHER" id="PTHR31806">
    <property type="entry name" value="PURINE-CYTOSINE PERMEASE FCY2-RELATED"/>
    <property type="match status" value="1"/>
</dbReference>
<dbReference type="OrthoDB" id="9809167at2"/>
<comment type="subcellular location">
    <subcellularLocation>
        <location evidence="1">Membrane</location>
        <topology evidence="1">Multi-pass membrane protein</topology>
    </subcellularLocation>
</comment>
<dbReference type="InterPro" id="IPR026030">
    <property type="entry name" value="Pur-cyt_permease_Fcy2/21/22"/>
</dbReference>
<feature type="transmembrane region" description="Helical" evidence="8">
    <location>
        <begin position="403"/>
        <end position="427"/>
    </location>
</feature>
<dbReference type="STRING" id="228230.RMCC_1071"/>
<comment type="similarity">
    <text evidence="2 7">Belongs to the purine-cytosine permease (2.A.39) family.</text>
</comment>
<keyword evidence="6 7" id="KW-0472">Membrane</keyword>
<evidence type="ECO:0000313" key="10">
    <source>
        <dbReference type="Proteomes" id="UP000069443"/>
    </source>
</evidence>
<accession>A0A100W9N6</accession>
<keyword evidence="3 7" id="KW-0813">Transport</keyword>
<feature type="transmembrane region" description="Helical" evidence="8">
    <location>
        <begin position="330"/>
        <end position="349"/>
    </location>
</feature>
<feature type="transmembrane region" description="Helical" evidence="8">
    <location>
        <begin position="199"/>
        <end position="220"/>
    </location>
</feature>
<dbReference type="Proteomes" id="UP000069443">
    <property type="component" value="Unassembled WGS sequence"/>
</dbReference>
<feature type="transmembrane region" description="Helical" evidence="8">
    <location>
        <begin position="167"/>
        <end position="187"/>
    </location>
</feature>
<feature type="transmembrane region" description="Helical" evidence="8">
    <location>
        <begin position="60"/>
        <end position="80"/>
    </location>
</feature>
<reference evidence="10" key="1">
    <citation type="journal article" date="2016" name="Genome Announc.">
        <title>Draft Genome Sequences of Five Rapidly Growing Mycobacterium Species, M. thermoresistibile, M. fortuitum subsp. acetamidolyticum, M. canariasense, M. brisbanense, and M. novocastrense.</title>
        <authorList>
            <person name="Katahira K."/>
            <person name="Ogura Y."/>
            <person name="Gotoh Y."/>
            <person name="Hayashi T."/>
        </authorList>
    </citation>
    <scope>NUCLEOTIDE SEQUENCE [LARGE SCALE GENOMIC DNA]</scope>
    <source>
        <strain evidence="10">JCM15298</strain>
    </source>
</reference>
<organism evidence="9 10">
    <name type="scientific">Mycolicibacterium canariasense</name>
    <name type="common">Mycobacterium canariasense</name>
    <dbReference type="NCBI Taxonomy" id="228230"/>
    <lineage>
        <taxon>Bacteria</taxon>
        <taxon>Bacillati</taxon>
        <taxon>Actinomycetota</taxon>
        <taxon>Actinomycetes</taxon>
        <taxon>Mycobacteriales</taxon>
        <taxon>Mycobacteriaceae</taxon>
        <taxon>Mycolicibacterium</taxon>
    </lineage>
</organism>
<evidence type="ECO:0000256" key="3">
    <source>
        <dbReference type="ARBA" id="ARBA00022448"/>
    </source>
</evidence>
<feature type="transmembrane region" description="Helical" evidence="8">
    <location>
        <begin position="439"/>
        <end position="456"/>
    </location>
</feature>
<comment type="caution">
    <text evidence="9">The sequence shown here is derived from an EMBL/GenBank/DDBJ whole genome shotgun (WGS) entry which is preliminary data.</text>
</comment>
<dbReference type="EMBL" id="BCSY01000029">
    <property type="protein sequence ID" value="GAS94105.1"/>
    <property type="molecule type" value="Genomic_DNA"/>
</dbReference>
<dbReference type="Pfam" id="PF02133">
    <property type="entry name" value="Transp_cyt_pur"/>
    <property type="match status" value="1"/>
</dbReference>
<protein>
    <submittedName>
        <fullName evidence="9">Purine-cytosine permease</fullName>
    </submittedName>
</protein>
<evidence type="ECO:0000256" key="6">
    <source>
        <dbReference type="ARBA" id="ARBA00023136"/>
    </source>
</evidence>
<evidence type="ECO:0000256" key="1">
    <source>
        <dbReference type="ARBA" id="ARBA00004141"/>
    </source>
</evidence>
<reference evidence="10" key="2">
    <citation type="submission" date="2016-02" db="EMBL/GenBank/DDBJ databases">
        <title>Draft genome sequence of five rapidly growing Mycobacterium species.</title>
        <authorList>
            <person name="Katahira K."/>
            <person name="Gotou Y."/>
            <person name="Iida K."/>
            <person name="Ogura Y."/>
            <person name="Hayashi T."/>
        </authorList>
    </citation>
    <scope>NUCLEOTIDE SEQUENCE [LARGE SCALE GENOMIC DNA]</scope>
    <source>
        <strain evidence="10">JCM15298</strain>
    </source>
</reference>
<dbReference type="InterPro" id="IPR001248">
    <property type="entry name" value="Pur-cyt_permease"/>
</dbReference>
<dbReference type="AlphaFoldDB" id="A0A100W9N6"/>
<feature type="transmembrane region" description="Helical" evidence="8">
    <location>
        <begin position="286"/>
        <end position="309"/>
    </location>
</feature>
<dbReference type="GO" id="GO:0005886">
    <property type="term" value="C:plasma membrane"/>
    <property type="evidence" value="ECO:0007669"/>
    <property type="project" value="TreeGrafter"/>
</dbReference>
<evidence type="ECO:0000256" key="4">
    <source>
        <dbReference type="ARBA" id="ARBA00022692"/>
    </source>
</evidence>